<organism evidence="1 2">
    <name type="scientific">Fragilariopsis cylindrus CCMP1102</name>
    <dbReference type="NCBI Taxonomy" id="635003"/>
    <lineage>
        <taxon>Eukaryota</taxon>
        <taxon>Sar</taxon>
        <taxon>Stramenopiles</taxon>
        <taxon>Ochrophyta</taxon>
        <taxon>Bacillariophyta</taxon>
        <taxon>Bacillariophyceae</taxon>
        <taxon>Bacillariophycidae</taxon>
        <taxon>Bacillariales</taxon>
        <taxon>Bacillariaceae</taxon>
        <taxon>Fragilariopsis</taxon>
    </lineage>
</organism>
<proteinExistence type="predicted"/>
<dbReference type="InterPro" id="IPR001611">
    <property type="entry name" value="Leu-rich_rpt"/>
</dbReference>
<protein>
    <recommendedName>
        <fullName evidence="3">RNI-like protein</fullName>
    </recommendedName>
</protein>
<keyword evidence="2" id="KW-1185">Reference proteome</keyword>
<dbReference type="PROSITE" id="PS51450">
    <property type="entry name" value="LRR"/>
    <property type="match status" value="1"/>
</dbReference>
<evidence type="ECO:0008006" key="3">
    <source>
        <dbReference type="Google" id="ProtNLM"/>
    </source>
</evidence>
<evidence type="ECO:0000313" key="2">
    <source>
        <dbReference type="Proteomes" id="UP000095751"/>
    </source>
</evidence>
<gene>
    <name evidence="1" type="ORF">FRACYDRAFT_243988</name>
</gene>
<dbReference type="Proteomes" id="UP000095751">
    <property type="component" value="Unassembled WGS sequence"/>
</dbReference>
<sequence>MAQPAMTERILNAEMNLTREITEDAGDITDDDLNEVTELVAYEYDPLRETAAPLSPRIGLCLQLQTLYLACCSHIPPEITNCQCLKSLTLYNCEGLIELPQGIVLEGLKTVSLHCGTWNEDNVKTMLTWLASCCPNLIAISFVGHTRVTARIFMEGLLQNKSFRDKFKDKLFCLNFSKCNLTEEDASYVIFNIVQPFFTRLSGLSLSQNDIQSIQSLGKSARNLTKTRYGPITSNLRCLYIQENPVFGNLKSPETTDHNVAVCLVKSFPKLYVFSGIEHYLQVSSIINYQAMINLSELRYLLEDGNNSDGHGTRLSIWPYVIHRVYKSTDKDPNSIYSLLREGPVIKDR</sequence>
<dbReference type="EMBL" id="KV784364">
    <property type="protein sequence ID" value="OEU12731.1"/>
    <property type="molecule type" value="Genomic_DNA"/>
</dbReference>
<accession>A0A1E7F3H3</accession>
<dbReference type="InterPro" id="IPR032675">
    <property type="entry name" value="LRR_dom_sf"/>
</dbReference>
<reference evidence="1 2" key="1">
    <citation type="submission" date="2016-09" db="EMBL/GenBank/DDBJ databases">
        <title>Extensive genetic diversity and differential bi-allelic expression allows diatom success in the polar Southern Ocean.</title>
        <authorList>
            <consortium name="DOE Joint Genome Institute"/>
            <person name="Mock T."/>
            <person name="Otillar R.P."/>
            <person name="Strauss J."/>
            <person name="Dupont C."/>
            <person name="Frickenhaus S."/>
            <person name="Maumus F."/>
            <person name="Mcmullan M."/>
            <person name="Sanges R."/>
            <person name="Schmutz J."/>
            <person name="Toseland A."/>
            <person name="Valas R."/>
            <person name="Veluchamy A."/>
            <person name="Ward B.J."/>
            <person name="Allen A."/>
            <person name="Barry K."/>
            <person name="Falciatore A."/>
            <person name="Ferrante M."/>
            <person name="Fortunato A.E."/>
            <person name="Gloeckner G."/>
            <person name="Gruber A."/>
            <person name="Hipkin R."/>
            <person name="Janech M."/>
            <person name="Kroth P."/>
            <person name="Leese F."/>
            <person name="Lindquist E."/>
            <person name="Lyon B.R."/>
            <person name="Martin J."/>
            <person name="Mayer C."/>
            <person name="Parker M."/>
            <person name="Quesneville H."/>
            <person name="Raymond J."/>
            <person name="Uhlig C."/>
            <person name="Valentin K.U."/>
            <person name="Worden A.Z."/>
            <person name="Armbrust E.V."/>
            <person name="Bowler C."/>
            <person name="Green B."/>
            <person name="Moulton V."/>
            <person name="Van Oosterhout C."/>
            <person name="Grigoriev I."/>
        </authorList>
    </citation>
    <scope>NUCLEOTIDE SEQUENCE [LARGE SCALE GENOMIC DNA]</scope>
    <source>
        <strain evidence="1 2">CCMP1102</strain>
    </source>
</reference>
<dbReference type="KEGG" id="fcy:FRACYDRAFT_243988"/>
<name>A0A1E7F3H3_9STRA</name>
<evidence type="ECO:0000313" key="1">
    <source>
        <dbReference type="EMBL" id="OEU12731.1"/>
    </source>
</evidence>
<dbReference type="SUPFAM" id="SSF52047">
    <property type="entry name" value="RNI-like"/>
    <property type="match status" value="1"/>
</dbReference>
<dbReference type="Gene3D" id="3.80.10.10">
    <property type="entry name" value="Ribonuclease Inhibitor"/>
    <property type="match status" value="1"/>
</dbReference>
<dbReference type="InParanoid" id="A0A1E7F3H3"/>
<dbReference type="AlphaFoldDB" id="A0A1E7F3H3"/>